<gene>
    <name evidence="2" type="ORF">GSPATT00023503001</name>
</gene>
<proteinExistence type="predicted"/>
<dbReference type="HOGENOM" id="CLU_473690_0_0_1"/>
<dbReference type="InParanoid" id="A0E4W0"/>
<evidence type="ECO:0000313" key="2">
    <source>
        <dbReference type="EMBL" id="CAK90327.1"/>
    </source>
</evidence>
<name>A0E4W0_PARTE</name>
<protein>
    <recommendedName>
        <fullName evidence="4">Transmembrane protein</fullName>
    </recommendedName>
</protein>
<dbReference type="Proteomes" id="UP000000600">
    <property type="component" value="Unassembled WGS sequence"/>
</dbReference>
<sequence length="576" mass="67378">MNKIMLSFKNTQKQNQFFVDQLPMLTFFYERVCVFGSISAIIIFSLEFVYPIGFGRSKYFIICLPLIFLMTFKLIKKHPKLFNYIIPFNNLLIGLIYNVTVLFDLIPDLNLMIGQTVVLVQFSLLLGSNFALNMAIIIFNFTTLVLVQTIVQNSFNGNQVMLILALILTCLSYYSNEYQKREFFLLKQRNEVQYGSLIEQFGIQVFKVKYDRKTNFLKLESQNQTTIGFNFSSQEDFRKFIRQILIPKQQRPAVLQTKISSSRVRSDCLFQNSQIRLTRNTFPNLDSSETLEQILHKSLTKQKSDHFEFLQGYDFNEKCDYKIKILHTIEKGEAKAIVLLQQNEIKKEFIKVKQQRDSFRKIITQFQKLFEIRIKQMSSLITSRGLQQKSILLSEVNFRLLQFISEYFSICINNNDIPQLKISTINIQSLIQQIENPLRDYLNYQQIKLSYQTEHNLIITNNTYLITHLILSLLCFLIEKSPFSITLIINQKHETGFKLENVDEVVIKIHAQYSGTIKKVFEIECFNRMITKVIKIIGPSGKFILKQSDNQFGQEITFEGVIFKNLSSFKASLQNL</sequence>
<feature type="transmembrane region" description="Helical" evidence="1">
    <location>
        <begin position="32"/>
        <end position="53"/>
    </location>
</feature>
<evidence type="ECO:0008006" key="4">
    <source>
        <dbReference type="Google" id="ProtNLM"/>
    </source>
</evidence>
<keyword evidence="1" id="KW-1133">Transmembrane helix</keyword>
<dbReference type="AlphaFoldDB" id="A0E4W0"/>
<reference evidence="2 3" key="1">
    <citation type="journal article" date="2006" name="Nature">
        <title>Global trends of whole-genome duplications revealed by the ciliate Paramecium tetraurelia.</title>
        <authorList>
            <consortium name="Genoscope"/>
            <person name="Aury J.-M."/>
            <person name="Jaillon O."/>
            <person name="Duret L."/>
            <person name="Noel B."/>
            <person name="Jubin C."/>
            <person name="Porcel B.M."/>
            <person name="Segurens B."/>
            <person name="Daubin V."/>
            <person name="Anthouard V."/>
            <person name="Aiach N."/>
            <person name="Arnaiz O."/>
            <person name="Billaut A."/>
            <person name="Beisson J."/>
            <person name="Blanc I."/>
            <person name="Bouhouche K."/>
            <person name="Camara F."/>
            <person name="Duharcourt S."/>
            <person name="Guigo R."/>
            <person name="Gogendeau D."/>
            <person name="Katinka M."/>
            <person name="Keller A.-M."/>
            <person name="Kissmehl R."/>
            <person name="Klotz C."/>
            <person name="Koll F."/>
            <person name="Le Moue A."/>
            <person name="Lepere C."/>
            <person name="Malinsky S."/>
            <person name="Nowacki M."/>
            <person name="Nowak J.K."/>
            <person name="Plattner H."/>
            <person name="Poulain J."/>
            <person name="Ruiz F."/>
            <person name="Serrano V."/>
            <person name="Zagulski M."/>
            <person name="Dessen P."/>
            <person name="Betermier M."/>
            <person name="Weissenbach J."/>
            <person name="Scarpelli C."/>
            <person name="Schachter V."/>
            <person name="Sperling L."/>
            <person name="Meyer E."/>
            <person name="Cohen J."/>
            <person name="Wincker P."/>
        </authorList>
    </citation>
    <scope>NUCLEOTIDE SEQUENCE [LARGE SCALE GENOMIC DNA]</scope>
    <source>
        <strain evidence="2 3">Stock d4-2</strain>
    </source>
</reference>
<keyword evidence="3" id="KW-1185">Reference proteome</keyword>
<evidence type="ECO:0000256" key="1">
    <source>
        <dbReference type="SAM" id="Phobius"/>
    </source>
</evidence>
<dbReference type="OrthoDB" id="301564at2759"/>
<dbReference type="OMA" id="SQFGQEI"/>
<dbReference type="GeneID" id="5043509"/>
<keyword evidence="1" id="KW-0812">Transmembrane</keyword>
<accession>A0E4W0</accession>
<keyword evidence="1" id="KW-0472">Membrane</keyword>
<evidence type="ECO:0000313" key="3">
    <source>
        <dbReference type="Proteomes" id="UP000000600"/>
    </source>
</evidence>
<feature type="transmembrane region" description="Helical" evidence="1">
    <location>
        <begin position="157"/>
        <end position="174"/>
    </location>
</feature>
<dbReference type="RefSeq" id="XP_001457724.1">
    <property type="nucleotide sequence ID" value="XM_001457687.1"/>
</dbReference>
<dbReference type="EMBL" id="CT868659">
    <property type="protein sequence ID" value="CAK90327.1"/>
    <property type="molecule type" value="Genomic_DNA"/>
</dbReference>
<feature type="transmembrane region" description="Helical" evidence="1">
    <location>
        <begin position="82"/>
        <end position="103"/>
    </location>
</feature>
<organism evidence="2 3">
    <name type="scientific">Paramecium tetraurelia</name>
    <dbReference type="NCBI Taxonomy" id="5888"/>
    <lineage>
        <taxon>Eukaryota</taxon>
        <taxon>Sar</taxon>
        <taxon>Alveolata</taxon>
        <taxon>Ciliophora</taxon>
        <taxon>Intramacronucleata</taxon>
        <taxon>Oligohymenophorea</taxon>
        <taxon>Peniculida</taxon>
        <taxon>Parameciidae</taxon>
        <taxon>Paramecium</taxon>
    </lineage>
</organism>
<feature type="transmembrane region" description="Helical" evidence="1">
    <location>
        <begin position="59"/>
        <end position="75"/>
    </location>
</feature>
<dbReference type="KEGG" id="ptm:GSPATT00023503001"/>